<evidence type="ECO:0000256" key="2">
    <source>
        <dbReference type="ARBA" id="ARBA00022801"/>
    </source>
</evidence>
<dbReference type="InterPro" id="IPR023296">
    <property type="entry name" value="Glyco_hydro_beta-prop_sf"/>
</dbReference>
<keyword evidence="2 6" id="KW-0378">Hydrolase</keyword>
<dbReference type="CDD" id="cd09001">
    <property type="entry name" value="GH43_FsAxh1-like"/>
    <property type="match status" value="1"/>
</dbReference>
<proteinExistence type="inferred from homology"/>
<dbReference type="AlphaFoldDB" id="A0A7K0KF09"/>
<comment type="similarity">
    <text evidence="1 6">Belongs to the glycosyl hydrolase 43 family.</text>
</comment>
<evidence type="ECO:0000256" key="4">
    <source>
        <dbReference type="PIRSR" id="PIRSR606710-1"/>
    </source>
</evidence>
<dbReference type="RefSeq" id="WP_154533594.1">
    <property type="nucleotide sequence ID" value="NZ_VUNG01000008.1"/>
</dbReference>
<feature type="signal peptide" evidence="7">
    <location>
        <begin position="1"/>
        <end position="21"/>
    </location>
</feature>
<dbReference type="GO" id="GO:0004553">
    <property type="term" value="F:hydrolase activity, hydrolyzing O-glycosyl compounds"/>
    <property type="evidence" value="ECO:0007669"/>
    <property type="project" value="InterPro"/>
</dbReference>
<reference evidence="9 10" key="1">
    <citation type="submission" date="2019-08" db="EMBL/GenBank/DDBJ databases">
        <title>In-depth cultivation of the pig gut microbiome towards novel bacterial diversity and tailored functional studies.</title>
        <authorList>
            <person name="Wylensek D."/>
            <person name="Hitch T.C.A."/>
            <person name="Clavel T."/>
        </authorList>
    </citation>
    <scope>NUCLEOTIDE SEQUENCE [LARGE SCALE GENOMIC DNA]</scope>
    <source>
        <strain evidence="9 10">LKV-178-WT-2A</strain>
    </source>
</reference>
<evidence type="ECO:0000256" key="7">
    <source>
        <dbReference type="SAM" id="SignalP"/>
    </source>
</evidence>
<organism evidence="9 10">
    <name type="scientific">Hallella mizrahii</name>
    <dbReference type="NCBI Taxonomy" id="2606637"/>
    <lineage>
        <taxon>Bacteria</taxon>
        <taxon>Pseudomonadati</taxon>
        <taxon>Bacteroidota</taxon>
        <taxon>Bacteroidia</taxon>
        <taxon>Bacteroidales</taxon>
        <taxon>Prevotellaceae</taxon>
        <taxon>Hallella</taxon>
    </lineage>
</organism>
<dbReference type="PANTHER" id="PTHR42812:SF12">
    <property type="entry name" value="BETA-XYLOSIDASE-RELATED"/>
    <property type="match status" value="1"/>
</dbReference>
<protein>
    <submittedName>
        <fullName evidence="9">Glycosyl hydrolase 43 family protein</fullName>
    </submittedName>
</protein>
<dbReference type="InterPro" id="IPR013320">
    <property type="entry name" value="ConA-like_dom_sf"/>
</dbReference>
<dbReference type="InterPro" id="IPR041542">
    <property type="entry name" value="GH43_C2"/>
</dbReference>
<feature type="chain" id="PRO_5029802418" evidence="7">
    <location>
        <begin position="22"/>
        <end position="538"/>
    </location>
</feature>
<keyword evidence="10" id="KW-1185">Reference proteome</keyword>
<sequence length="538" mass="61190">MKTKTIPALLLLAALSLPMMATETVKKPMGKIVNHEASQTAMFSNPVIWSDVPDMDLIRVGSDYYMVSTTMHLMPGGPIMHSRDLVNWQTVGYIFDKLTDSPKYNMEQGTVYGRGQWATSLKYHKGRFYALFAPNDNPGGETYIMTAKKAEGPWTLVSRLPHFHDATLFFDDDDRAYVFYATGEMVELSSDLKQVVEGSHRQLFQRDSEEKGLLEGSRVIKHDGRYYLQMISWTNGHPRREVVYRAKDIQGPYTKRVMLETEFGGFGGVGQGTIVDTPDGRWFALIFQDRGGVGRVPTLSPVRWVDGWPKVDYVPATMEVPFAGNKKTSIVNSDEFNKPTLSLDWQWNHNPVDNAWSLTERRGWLRLHTAAVVPNIFLARNTLTTRMMGPQSEGIIRMDVSKMQDGDVAGFCAFQNDAALLSVVKEKGKKYIVASTDSVEMEPKDLHVLADHRHEVYRKVLSQNIVYLKVSADFRLHKDVASLAYSLDGKHWTTVLSGFKLVFDYRRFFMGTRFGIYNYATRQLGGQVDIDWFHFKVK</sequence>
<comment type="caution">
    <text evidence="9">The sequence shown here is derived from an EMBL/GenBank/DDBJ whole genome shotgun (WGS) entry which is preliminary data.</text>
</comment>
<dbReference type="InterPro" id="IPR006710">
    <property type="entry name" value="Glyco_hydro_43"/>
</dbReference>
<feature type="site" description="Important for catalytic activity, responsible for pKa modulation of the active site Glu and correct orientation of both the proton donor and substrate" evidence="5">
    <location>
        <position position="165"/>
    </location>
</feature>
<dbReference type="Pfam" id="PF04616">
    <property type="entry name" value="Glyco_hydro_43"/>
    <property type="match status" value="1"/>
</dbReference>
<feature type="domain" description="Beta-xylosidase C-terminal Concanavalin A-like" evidence="8">
    <location>
        <begin position="333"/>
        <end position="536"/>
    </location>
</feature>
<dbReference type="PANTHER" id="PTHR42812">
    <property type="entry name" value="BETA-XYLOSIDASE"/>
    <property type="match status" value="1"/>
</dbReference>
<feature type="active site" description="Proton acceptor" evidence="4">
    <location>
        <position position="54"/>
    </location>
</feature>
<dbReference type="Proteomes" id="UP000438914">
    <property type="component" value="Unassembled WGS sequence"/>
</dbReference>
<evidence type="ECO:0000256" key="1">
    <source>
        <dbReference type="ARBA" id="ARBA00009865"/>
    </source>
</evidence>
<gene>
    <name evidence="9" type="ORF">FYJ73_04900</name>
</gene>
<evidence type="ECO:0000259" key="8">
    <source>
        <dbReference type="Pfam" id="PF17851"/>
    </source>
</evidence>
<dbReference type="GO" id="GO:0005975">
    <property type="term" value="P:carbohydrate metabolic process"/>
    <property type="evidence" value="ECO:0007669"/>
    <property type="project" value="InterPro"/>
</dbReference>
<evidence type="ECO:0000256" key="3">
    <source>
        <dbReference type="ARBA" id="ARBA00023295"/>
    </source>
</evidence>
<evidence type="ECO:0000256" key="6">
    <source>
        <dbReference type="RuleBase" id="RU361187"/>
    </source>
</evidence>
<dbReference type="InterPro" id="IPR051795">
    <property type="entry name" value="Glycosyl_Hydrlase_43"/>
</dbReference>
<dbReference type="SUPFAM" id="SSF75005">
    <property type="entry name" value="Arabinanase/levansucrase/invertase"/>
    <property type="match status" value="1"/>
</dbReference>
<dbReference type="Gene3D" id="2.115.10.20">
    <property type="entry name" value="Glycosyl hydrolase domain, family 43"/>
    <property type="match status" value="1"/>
</dbReference>
<dbReference type="Gene3D" id="2.60.120.200">
    <property type="match status" value="1"/>
</dbReference>
<evidence type="ECO:0000313" key="10">
    <source>
        <dbReference type="Proteomes" id="UP000438914"/>
    </source>
</evidence>
<dbReference type="EMBL" id="VUNG01000008">
    <property type="protein sequence ID" value="MST84010.1"/>
    <property type="molecule type" value="Genomic_DNA"/>
</dbReference>
<feature type="active site" description="Proton donor" evidence="4">
    <location>
        <position position="215"/>
    </location>
</feature>
<dbReference type="SUPFAM" id="SSF49899">
    <property type="entry name" value="Concanavalin A-like lectins/glucanases"/>
    <property type="match status" value="1"/>
</dbReference>
<accession>A0A7K0KF09</accession>
<dbReference type="Pfam" id="PF17851">
    <property type="entry name" value="GH43_C2"/>
    <property type="match status" value="1"/>
</dbReference>
<keyword evidence="7" id="KW-0732">Signal</keyword>
<evidence type="ECO:0000313" key="9">
    <source>
        <dbReference type="EMBL" id="MST84010.1"/>
    </source>
</evidence>
<evidence type="ECO:0000256" key="5">
    <source>
        <dbReference type="PIRSR" id="PIRSR606710-2"/>
    </source>
</evidence>
<keyword evidence="3 6" id="KW-0326">Glycosidase</keyword>
<name>A0A7K0KF09_9BACT</name>